<feature type="region of interest" description="Disordered" evidence="1">
    <location>
        <begin position="1"/>
        <end position="24"/>
    </location>
</feature>
<protein>
    <submittedName>
        <fullName evidence="2">Uncharacterized protein</fullName>
    </submittedName>
</protein>
<dbReference type="AlphaFoldDB" id="A0A835UAI9"/>
<dbReference type="Proteomes" id="UP000636800">
    <property type="component" value="Unassembled WGS sequence"/>
</dbReference>
<comment type="caution">
    <text evidence="2">The sequence shown here is derived from an EMBL/GenBank/DDBJ whole genome shotgun (WGS) entry which is preliminary data.</text>
</comment>
<evidence type="ECO:0000313" key="3">
    <source>
        <dbReference type="Proteomes" id="UP000636800"/>
    </source>
</evidence>
<name>A0A835UAI9_VANPL</name>
<keyword evidence="3" id="KW-1185">Reference proteome</keyword>
<proteinExistence type="predicted"/>
<evidence type="ECO:0000313" key="2">
    <source>
        <dbReference type="EMBL" id="KAG0452261.1"/>
    </source>
</evidence>
<evidence type="ECO:0000256" key="1">
    <source>
        <dbReference type="SAM" id="MobiDB-lite"/>
    </source>
</evidence>
<sequence length="128" mass="15131">MGLRVPMQRSSEAPYQRLRQHGESGRPRTRRCWLVKKKVVKNGKVVSIFSFRLWRSKRFKCFVMWFSKLRLFEKLLDLYSQHVINSAWGDAVAYPALVFSTHWGLPVMYQPSKIGHFEGRVLFPNKLC</sequence>
<reference evidence="2 3" key="1">
    <citation type="journal article" date="2020" name="Nat. Food">
        <title>A phased Vanilla planifolia genome enables genetic improvement of flavour and production.</title>
        <authorList>
            <person name="Hasing T."/>
            <person name="Tang H."/>
            <person name="Brym M."/>
            <person name="Khazi F."/>
            <person name="Huang T."/>
            <person name="Chambers A.H."/>
        </authorList>
    </citation>
    <scope>NUCLEOTIDE SEQUENCE [LARGE SCALE GENOMIC DNA]</scope>
    <source>
        <tissue evidence="2">Leaf</tissue>
    </source>
</reference>
<accession>A0A835UAI9</accession>
<organism evidence="2 3">
    <name type="scientific">Vanilla planifolia</name>
    <name type="common">Vanilla</name>
    <dbReference type="NCBI Taxonomy" id="51239"/>
    <lineage>
        <taxon>Eukaryota</taxon>
        <taxon>Viridiplantae</taxon>
        <taxon>Streptophyta</taxon>
        <taxon>Embryophyta</taxon>
        <taxon>Tracheophyta</taxon>
        <taxon>Spermatophyta</taxon>
        <taxon>Magnoliopsida</taxon>
        <taxon>Liliopsida</taxon>
        <taxon>Asparagales</taxon>
        <taxon>Orchidaceae</taxon>
        <taxon>Vanilloideae</taxon>
        <taxon>Vanilleae</taxon>
        <taxon>Vanilla</taxon>
    </lineage>
</organism>
<dbReference type="EMBL" id="JADCNL010000016">
    <property type="protein sequence ID" value="KAG0452261.1"/>
    <property type="molecule type" value="Genomic_DNA"/>
</dbReference>
<gene>
    <name evidence="2" type="ORF">HPP92_026040</name>
</gene>